<organism evidence="1 2">
    <name type="scientific">Polarella glacialis</name>
    <name type="common">Dinoflagellate</name>
    <dbReference type="NCBI Taxonomy" id="89957"/>
    <lineage>
        <taxon>Eukaryota</taxon>
        <taxon>Sar</taxon>
        <taxon>Alveolata</taxon>
        <taxon>Dinophyceae</taxon>
        <taxon>Suessiales</taxon>
        <taxon>Suessiaceae</taxon>
        <taxon>Polarella</taxon>
    </lineage>
</organism>
<name>A0A813IYJ1_POLGL</name>
<gene>
    <name evidence="1" type="ORF">PGLA2088_LOCUS13323</name>
</gene>
<dbReference type="Proteomes" id="UP000626109">
    <property type="component" value="Unassembled WGS sequence"/>
</dbReference>
<accession>A0A813IYJ1</accession>
<reference evidence="1" key="1">
    <citation type="submission" date="2021-02" db="EMBL/GenBank/DDBJ databases">
        <authorList>
            <person name="Dougan E. K."/>
            <person name="Rhodes N."/>
            <person name="Thang M."/>
            <person name="Chan C."/>
        </authorList>
    </citation>
    <scope>NUCLEOTIDE SEQUENCE</scope>
</reference>
<evidence type="ECO:0000313" key="2">
    <source>
        <dbReference type="Proteomes" id="UP000626109"/>
    </source>
</evidence>
<evidence type="ECO:0000313" key="1">
    <source>
        <dbReference type="EMBL" id="CAE8658226.1"/>
    </source>
</evidence>
<proteinExistence type="predicted"/>
<dbReference type="AlphaFoldDB" id="A0A813IYJ1"/>
<sequence>YLLEVMVQGGKMGLNKNKQQKSHHKVKKISKVDIHTKAKKATKSGSALDQSIHAFQRKTINKTEANVAAKAQVEGSAHLHLISVTTQQLAHAKKTTGGKRNKNKK</sequence>
<comment type="caution">
    <text evidence="1">The sequence shown here is derived from an EMBL/GenBank/DDBJ whole genome shotgun (WGS) entry which is preliminary data.</text>
</comment>
<feature type="non-terminal residue" evidence="1">
    <location>
        <position position="105"/>
    </location>
</feature>
<protein>
    <submittedName>
        <fullName evidence="1">Uncharacterized protein</fullName>
    </submittedName>
</protein>
<dbReference type="EMBL" id="CAJNNW010015886">
    <property type="protein sequence ID" value="CAE8658226.1"/>
    <property type="molecule type" value="Genomic_DNA"/>
</dbReference>